<dbReference type="Gene3D" id="2.40.40.10">
    <property type="entry name" value="RlpA-like domain"/>
    <property type="match status" value="1"/>
</dbReference>
<evidence type="ECO:0000313" key="4">
    <source>
        <dbReference type="EMBL" id="OLY84747.1"/>
    </source>
</evidence>
<dbReference type="SUPFAM" id="SSF50685">
    <property type="entry name" value="Barwin-like endoglucanases"/>
    <property type="match status" value="1"/>
</dbReference>
<dbReference type="AlphaFoldDB" id="A0A1R0H6H8"/>
<proteinExistence type="predicted"/>
<accession>A0A1R0H6H8</accession>
<keyword evidence="1 2" id="KW-0732">Signal</keyword>
<evidence type="ECO:0000259" key="3">
    <source>
        <dbReference type="Pfam" id="PF03330"/>
    </source>
</evidence>
<dbReference type="EMBL" id="LSSL01000376">
    <property type="protein sequence ID" value="OLY84747.1"/>
    <property type="molecule type" value="Genomic_DNA"/>
</dbReference>
<sequence>MYMKMHLSTTVLFVLMSIISHISCSSMTVLEQISKLDDLSPAEQRLERRNRFRRPHYRLEENRFHSCEFLRSINPGASDYCGFATYYKTGLGSCGQTHTDDDLIAAINAPQYGVYANPNTANICGKCALLTSNEGKTVVVKIVDRCPECSFGDLDLSPTAFKRLLPLDAGRFRVTWKYVPCS</sequence>
<organism evidence="4 5">
    <name type="scientific">Smittium mucronatum</name>
    <dbReference type="NCBI Taxonomy" id="133383"/>
    <lineage>
        <taxon>Eukaryota</taxon>
        <taxon>Fungi</taxon>
        <taxon>Fungi incertae sedis</taxon>
        <taxon>Zoopagomycota</taxon>
        <taxon>Kickxellomycotina</taxon>
        <taxon>Harpellomycetes</taxon>
        <taxon>Harpellales</taxon>
        <taxon>Legeriomycetaceae</taxon>
        <taxon>Smittium</taxon>
    </lineage>
</organism>
<dbReference type="PANTHER" id="PTHR31836:SF28">
    <property type="entry name" value="SRCR DOMAIN-CONTAINING PROTEIN-RELATED"/>
    <property type="match status" value="1"/>
</dbReference>
<dbReference type="InterPro" id="IPR036908">
    <property type="entry name" value="RlpA-like_sf"/>
</dbReference>
<evidence type="ECO:0000256" key="2">
    <source>
        <dbReference type="SAM" id="SignalP"/>
    </source>
</evidence>
<keyword evidence="5" id="KW-1185">Reference proteome</keyword>
<dbReference type="Proteomes" id="UP000187455">
    <property type="component" value="Unassembled WGS sequence"/>
</dbReference>
<dbReference type="Pfam" id="PF03330">
    <property type="entry name" value="DPBB_1"/>
    <property type="match status" value="1"/>
</dbReference>
<dbReference type="CDD" id="cd22191">
    <property type="entry name" value="DPBB_RlpA_EXP_N-like"/>
    <property type="match status" value="1"/>
</dbReference>
<dbReference type="OrthoDB" id="406505at2759"/>
<evidence type="ECO:0000313" key="5">
    <source>
        <dbReference type="Proteomes" id="UP000187455"/>
    </source>
</evidence>
<protein>
    <submittedName>
        <fullName evidence="4">Papain inhibitor</fullName>
    </submittedName>
</protein>
<gene>
    <name evidence="4" type="ORF">AYI68_g1080</name>
</gene>
<evidence type="ECO:0000256" key="1">
    <source>
        <dbReference type="ARBA" id="ARBA00022729"/>
    </source>
</evidence>
<feature type="signal peptide" evidence="2">
    <location>
        <begin position="1"/>
        <end position="24"/>
    </location>
</feature>
<feature type="chain" id="PRO_5012255057" evidence="2">
    <location>
        <begin position="25"/>
        <end position="182"/>
    </location>
</feature>
<reference evidence="4 5" key="1">
    <citation type="journal article" date="2016" name="Mol. Biol. Evol.">
        <title>Genome-Wide Survey of Gut Fungi (Harpellales) Reveals the First Horizontally Transferred Ubiquitin Gene from a Mosquito Host.</title>
        <authorList>
            <person name="Wang Y."/>
            <person name="White M.M."/>
            <person name="Kvist S."/>
            <person name="Moncalvo J.M."/>
        </authorList>
    </citation>
    <scope>NUCLEOTIDE SEQUENCE [LARGE SCALE GENOMIC DNA]</scope>
    <source>
        <strain evidence="4 5">ALG-7-W6</strain>
    </source>
</reference>
<dbReference type="InterPro" id="IPR009009">
    <property type="entry name" value="RlpA-like_DPBB"/>
</dbReference>
<feature type="domain" description="RlpA-like protein double-psi beta-barrel" evidence="3">
    <location>
        <begin position="81"/>
        <end position="175"/>
    </location>
</feature>
<dbReference type="PANTHER" id="PTHR31836">
    <property type="match status" value="1"/>
</dbReference>
<dbReference type="STRING" id="133383.A0A1R0H6H8"/>
<name>A0A1R0H6H8_9FUNG</name>
<comment type="caution">
    <text evidence="4">The sequence shown here is derived from an EMBL/GenBank/DDBJ whole genome shotgun (WGS) entry which is preliminary data.</text>
</comment>
<dbReference type="InterPro" id="IPR051477">
    <property type="entry name" value="Expansin_CellWall"/>
</dbReference>